<dbReference type="EMBL" id="CP007142">
    <property type="protein sequence ID" value="AJQ95526.1"/>
    <property type="molecule type" value="Genomic_DNA"/>
</dbReference>
<evidence type="ECO:0000313" key="2">
    <source>
        <dbReference type="Proteomes" id="UP000032266"/>
    </source>
</evidence>
<keyword evidence="2" id="KW-1185">Reference proteome</keyword>
<evidence type="ECO:0000313" key="1">
    <source>
        <dbReference type="EMBL" id="AJQ95526.1"/>
    </source>
</evidence>
<name>A0A0C5VMI3_9GAMM</name>
<proteinExistence type="predicted"/>
<protein>
    <submittedName>
        <fullName evidence="1">Uncharacterized protein</fullName>
    </submittedName>
</protein>
<reference evidence="1 2" key="1">
    <citation type="submission" date="2014-01" db="EMBL/GenBank/DDBJ databases">
        <title>Full genme sequencing of cellulolytic bacterium Gynuella sunshinyii YC6258T gen. nov., sp. nov.</title>
        <authorList>
            <person name="Khan H."/>
            <person name="Chung E.J."/>
            <person name="Chung Y.R."/>
        </authorList>
    </citation>
    <scope>NUCLEOTIDE SEQUENCE [LARGE SCALE GENOMIC DNA]</scope>
    <source>
        <strain evidence="1 2">YC6258</strain>
    </source>
</reference>
<dbReference type="KEGG" id="gsn:YC6258_03490"/>
<gene>
    <name evidence="1" type="ORF">YC6258_03490</name>
</gene>
<accession>A0A0C5VMI3</accession>
<dbReference type="STRING" id="1445510.YC6258_03490"/>
<dbReference type="Proteomes" id="UP000032266">
    <property type="component" value="Chromosome"/>
</dbReference>
<organism evidence="1 2">
    <name type="scientific">Gynuella sunshinyii YC6258</name>
    <dbReference type="NCBI Taxonomy" id="1445510"/>
    <lineage>
        <taxon>Bacteria</taxon>
        <taxon>Pseudomonadati</taxon>
        <taxon>Pseudomonadota</taxon>
        <taxon>Gammaproteobacteria</taxon>
        <taxon>Oceanospirillales</taxon>
        <taxon>Saccharospirillaceae</taxon>
        <taxon>Gynuella</taxon>
    </lineage>
</organism>
<sequence>MKISSEISPQSLPHLNHRYAHSDAFFIYELSIYNNPGHLF</sequence>
<dbReference type="AlphaFoldDB" id="A0A0C5VMI3"/>
<dbReference type="HOGENOM" id="CLU_3290399_0_0_6"/>